<name>A0A4U6VK60_SETVI</name>
<gene>
    <name evidence="1" type="ORF">SEVIR_2G008900v2</name>
</gene>
<dbReference type="EMBL" id="CM016553">
    <property type="protein sequence ID" value="TKW30051.1"/>
    <property type="molecule type" value="Genomic_DNA"/>
</dbReference>
<organism evidence="1 2">
    <name type="scientific">Setaria viridis</name>
    <name type="common">Green bristlegrass</name>
    <name type="synonym">Setaria italica subsp. viridis</name>
    <dbReference type="NCBI Taxonomy" id="4556"/>
    <lineage>
        <taxon>Eukaryota</taxon>
        <taxon>Viridiplantae</taxon>
        <taxon>Streptophyta</taxon>
        <taxon>Embryophyta</taxon>
        <taxon>Tracheophyta</taxon>
        <taxon>Spermatophyta</taxon>
        <taxon>Magnoliopsida</taxon>
        <taxon>Liliopsida</taxon>
        <taxon>Poales</taxon>
        <taxon>Poaceae</taxon>
        <taxon>PACMAD clade</taxon>
        <taxon>Panicoideae</taxon>
        <taxon>Panicodae</taxon>
        <taxon>Paniceae</taxon>
        <taxon>Cenchrinae</taxon>
        <taxon>Setaria</taxon>
    </lineage>
</organism>
<evidence type="ECO:0000313" key="2">
    <source>
        <dbReference type="Proteomes" id="UP000298652"/>
    </source>
</evidence>
<accession>A0A4U6VK60</accession>
<reference evidence="1" key="1">
    <citation type="submission" date="2019-03" db="EMBL/GenBank/DDBJ databases">
        <title>WGS assembly of Setaria viridis.</title>
        <authorList>
            <person name="Huang P."/>
            <person name="Jenkins J."/>
            <person name="Grimwood J."/>
            <person name="Barry K."/>
            <person name="Healey A."/>
            <person name="Mamidi S."/>
            <person name="Sreedasyam A."/>
            <person name="Shu S."/>
            <person name="Feldman M."/>
            <person name="Wu J."/>
            <person name="Yu Y."/>
            <person name="Chen C."/>
            <person name="Johnson J."/>
            <person name="Rokhsar D."/>
            <person name="Baxter I."/>
            <person name="Schmutz J."/>
            <person name="Brutnell T."/>
            <person name="Kellogg E."/>
        </authorList>
    </citation>
    <scope>NUCLEOTIDE SEQUENCE [LARGE SCALE GENOMIC DNA]</scope>
</reference>
<dbReference type="Gramene" id="TKW30051">
    <property type="protein sequence ID" value="TKW30051"/>
    <property type="gene ID" value="SEVIR_2G008900v2"/>
</dbReference>
<sequence>MMMMQVCGCNTAVRLLLNPWGLTQLCIQLKAHSSCIRRHPAKQGRKNCLPVRFSQAEDQIRVCRSWYFPNQILDVVNTHLLEESKAFIEATVATENLQIFQCLLSLLRAALICTRQNPRERINMREVAARLSAIKMSYVGLWEEELRAQLRLRDS</sequence>
<proteinExistence type="predicted"/>
<evidence type="ECO:0008006" key="3">
    <source>
        <dbReference type="Google" id="ProtNLM"/>
    </source>
</evidence>
<evidence type="ECO:0000313" key="1">
    <source>
        <dbReference type="EMBL" id="TKW30051.1"/>
    </source>
</evidence>
<protein>
    <recommendedName>
        <fullName evidence="3">Serine-threonine/tyrosine-protein kinase catalytic domain-containing protein</fullName>
    </recommendedName>
</protein>
<dbReference type="AlphaFoldDB" id="A0A4U6VK60"/>
<keyword evidence="2" id="KW-1185">Reference proteome</keyword>
<dbReference type="Proteomes" id="UP000298652">
    <property type="component" value="Chromosome 2"/>
</dbReference>